<name>A0A498IU48_MALDO</name>
<evidence type="ECO:0000313" key="1">
    <source>
        <dbReference type="EMBL" id="RXH86829.1"/>
    </source>
</evidence>
<sequence>MKEYSSEILEICFGDSWNMLRRILAGLTAINFDLHGKFETAKLSPATLYEVVFVVKLNAANYGWGVPVNFRLTLPHGTKQWRKVN</sequence>
<dbReference type="PANTHER" id="PTHR48478:SF1">
    <property type="entry name" value="LECTIN-LIKE"/>
    <property type="match status" value="1"/>
</dbReference>
<evidence type="ECO:0000313" key="2">
    <source>
        <dbReference type="Proteomes" id="UP000290289"/>
    </source>
</evidence>
<dbReference type="AlphaFoldDB" id="A0A498IU48"/>
<accession>A0A498IU48</accession>
<dbReference type="PANTHER" id="PTHR48478">
    <property type="entry name" value="LECTIN-LIKE"/>
    <property type="match status" value="1"/>
</dbReference>
<dbReference type="InterPro" id="IPR052147">
    <property type="entry name" value="PP2-like/Lectin"/>
</dbReference>
<gene>
    <name evidence="1" type="ORF">DVH24_022102</name>
</gene>
<comment type="caution">
    <text evidence="1">The sequence shown here is derived from an EMBL/GenBank/DDBJ whole genome shotgun (WGS) entry which is preliminary data.</text>
</comment>
<dbReference type="EMBL" id="RDQH01000336">
    <property type="protein sequence ID" value="RXH86829.1"/>
    <property type="molecule type" value="Genomic_DNA"/>
</dbReference>
<dbReference type="Proteomes" id="UP000290289">
    <property type="component" value="Chromosome 10"/>
</dbReference>
<dbReference type="STRING" id="3750.A0A498IU48"/>
<keyword evidence="2" id="KW-1185">Reference proteome</keyword>
<organism evidence="1 2">
    <name type="scientific">Malus domestica</name>
    <name type="common">Apple</name>
    <name type="synonym">Pyrus malus</name>
    <dbReference type="NCBI Taxonomy" id="3750"/>
    <lineage>
        <taxon>Eukaryota</taxon>
        <taxon>Viridiplantae</taxon>
        <taxon>Streptophyta</taxon>
        <taxon>Embryophyta</taxon>
        <taxon>Tracheophyta</taxon>
        <taxon>Spermatophyta</taxon>
        <taxon>Magnoliopsida</taxon>
        <taxon>eudicotyledons</taxon>
        <taxon>Gunneridae</taxon>
        <taxon>Pentapetalae</taxon>
        <taxon>rosids</taxon>
        <taxon>fabids</taxon>
        <taxon>Rosales</taxon>
        <taxon>Rosaceae</taxon>
        <taxon>Amygdaloideae</taxon>
        <taxon>Maleae</taxon>
        <taxon>Malus</taxon>
    </lineage>
</organism>
<dbReference type="GO" id="GO:0030246">
    <property type="term" value="F:carbohydrate binding"/>
    <property type="evidence" value="ECO:0007669"/>
    <property type="project" value="InterPro"/>
</dbReference>
<dbReference type="InterPro" id="IPR025886">
    <property type="entry name" value="PP2-like"/>
</dbReference>
<protein>
    <submittedName>
        <fullName evidence="1">Uncharacterized protein</fullName>
    </submittedName>
</protein>
<dbReference type="Pfam" id="PF14299">
    <property type="entry name" value="PP2"/>
    <property type="match status" value="1"/>
</dbReference>
<reference evidence="1 2" key="1">
    <citation type="submission" date="2018-10" db="EMBL/GenBank/DDBJ databases">
        <title>A high-quality apple genome assembly.</title>
        <authorList>
            <person name="Hu J."/>
        </authorList>
    </citation>
    <scope>NUCLEOTIDE SEQUENCE [LARGE SCALE GENOMIC DNA]</scope>
    <source>
        <strain evidence="2">cv. HFTH1</strain>
        <tissue evidence="1">Young leaf</tissue>
    </source>
</reference>
<proteinExistence type="predicted"/>